<dbReference type="RefSeq" id="WP_238713795.1">
    <property type="nucleotide sequence ID" value="NZ_JAEPBH010000021.1"/>
</dbReference>
<accession>A0A8K0V2G4</accession>
<keyword evidence="2" id="KW-1185">Reference proteome</keyword>
<proteinExistence type="predicted"/>
<dbReference type="AlphaFoldDB" id="A0A8K0V2G4"/>
<reference evidence="1" key="1">
    <citation type="submission" date="2021-01" db="EMBL/GenBank/DDBJ databases">
        <title>Intestinitalea alba gen. nov., sp. nov., a novel genus of the family Enterobacteriaceae, isolated from the gut of the plastic-eating mealworm Tenebrio molitor L.</title>
        <authorList>
            <person name="Yang Y."/>
        </authorList>
    </citation>
    <scope>NUCLEOTIDE SEQUENCE</scope>
    <source>
        <strain evidence="1">BIT-L3</strain>
    </source>
</reference>
<name>A0A8K0V2G4_9ENTR</name>
<dbReference type="NCBIfam" id="TIGR02564">
    <property type="entry name" value="cas_Csy1"/>
    <property type="match status" value="1"/>
</dbReference>
<evidence type="ECO:0000313" key="2">
    <source>
        <dbReference type="Proteomes" id="UP000659047"/>
    </source>
</evidence>
<comment type="caution">
    <text evidence="1">The sequence shown here is derived from an EMBL/GenBank/DDBJ whole genome shotgun (WGS) entry which is preliminary data.</text>
</comment>
<sequence>MSQDALTAFIADYIFKRRQSKLALFDKNAALRLAGASASQQAVIAQQRCELEQRYTPQNWLTDAASRADQIALVTHAAKFTHGDSKSSSVYCEAQTEGGYLSSAALKAPVLDVVGNAAALDVAKFLQTEIAGDSLLACLKRGDVSALSAYAETPQQLNEWVTGFSRALAVGKPSSHRLAKQVYFPVGAGYHLLGPLFASSLAHAVYQKIAALRSGEDAKDIRQALREKKWHPRPLVAFPQLAEMRFGGTKPQNISALNSARGGRTWLLPSRPPEWITARKPPQNLHSFFAAGGRYDLEATPALCRIAGLITGAGENKNCRIRRMRDGYIDELIDALFAMAAELQQTAWQGWSLGCPKLKQHQQLWLDPGRIKNEDAFAQAREKDDWQHAVAEDFARWLNHRLRQFLPDVGLVEKCEWQTWPRFRQQLRVMEKIIREALK</sequence>
<dbReference type="Proteomes" id="UP000659047">
    <property type="component" value="Unassembled WGS sequence"/>
</dbReference>
<gene>
    <name evidence="1" type="primary">csy1</name>
    <name evidence="1" type="ORF">JJB97_09535</name>
</gene>
<dbReference type="Pfam" id="PF09611">
    <property type="entry name" value="Cas_Csy1"/>
    <property type="match status" value="1"/>
</dbReference>
<evidence type="ECO:0000313" key="1">
    <source>
        <dbReference type="EMBL" id="MBK4715571.1"/>
    </source>
</evidence>
<organism evidence="1 2">
    <name type="scientific">Tenebrionibacter intestinalis</name>
    <dbReference type="NCBI Taxonomy" id="2799638"/>
    <lineage>
        <taxon>Bacteria</taxon>
        <taxon>Pseudomonadati</taxon>
        <taxon>Pseudomonadota</taxon>
        <taxon>Gammaproteobacteria</taxon>
        <taxon>Enterobacterales</taxon>
        <taxon>Enterobacteriaceae</taxon>
        <taxon>Tenebrionibacter/Tenebrionicola group</taxon>
        <taxon>Tenebrionibacter</taxon>
    </lineage>
</organism>
<dbReference type="InterPro" id="IPR013397">
    <property type="entry name" value="CRISPR-assoc_prot_Csy1"/>
</dbReference>
<dbReference type="CDD" id="cd09735">
    <property type="entry name" value="Csy1_I-F"/>
    <property type="match status" value="1"/>
</dbReference>
<protein>
    <submittedName>
        <fullName evidence="1">Type I-F CRISPR-associated protein Csy1</fullName>
    </submittedName>
</protein>
<dbReference type="EMBL" id="JAEPBH010000021">
    <property type="protein sequence ID" value="MBK4715571.1"/>
    <property type="molecule type" value="Genomic_DNA"/>
</dbReference>